<evidence type="ECO:0000259" key="8">
    <source>
        <dbReference type="PROSITE" id="PS50850"/>
    </source>
</evidence>
<keyword evidence="10" id="KW-1185">Reference proteome</keyword>
<name>A0ABV6A1A0_9PSEU</name>
<dbReference type="EMBL" id="JBHLZU010000018">
    <property type="protein sequence ID" value="MFB9906450.1"/>
    <property type="molecule type" value="Genomic_DNA"/>
</dbReference>
<feature type="transmembrane region" description="Helical" evidence="7">
    <location>
        <begin position="365"/>
        <end position="387"/>
    </location>
</feature>
<feature type="transmembrane region" description="Helical" evidence="7">
    <location>
        <begin position="341"/>
        <end position="359"/>
    </location>
</feature>
<dbReference type="PROSITE" id="PS50850">
    <property type="entry name" value="MFS"/>
    <property type="match status" value="1"/>
</dbReference>
<evidence type="ECO:0000313" key="10">
    <source>
        <dbReference type="Proteomes" id="UP001589693"/>
    </source>
</evidence>
<dbReference type="RefSeq" id="WP_377854787.1">
    <property type="nucleotide sequence ID" value="NZ_JBHLZU010000018.1"/>
</dbReference>
<keyword evidence="6 7" id="KW-0472">Membrane</keyword>
<evidence type="ECO:0000256" key="3">
    <source>
        <dbReference type="ARBA" id="ARBA00022475"/>
    </source>
</evidence>
<sequence>MTALSSVHETSPVTTRHRWLALATLVLAILLVSLDTTVLSLAIPHLTESLKPTSTQILWIGDIYAFVLAGLLVTMGTLGDRIGRKKLLMIGSAGFGVFSAVAAFAPSANLLIAARVVQGVAGATLMPSTLSIIRNIFTNPRERGFAVAVWGAMASAGAALGPLVGGVLLQHFWWGSVFLINVPVMVVLIGVGMWVLPESKDPVPGAWDLPSVFASLVGVVAVVYGVKEIAVYGWAQPLAVVAVALGVFALVWFSRRQLVIPHPLVDVRLFANPRFSSAILSTLLAVLGLAGASFILSQFLQLVQGYSPLSSGLLNLPGTVGAVTGGLMSSTIAHRWSARKATSIGLVVIAAGLCIALGFEPDTSAWTVGLVMFTAGGGAGLAFTVNANMVLTAAPKEKSGAASALSETAYQLGAALGIALLGSATTIVYRNSMNTLAAVVPPDVLAVARESIGGAFSVAPKLPPEQASQLIDVARHAFVDGAVVAAGVAAALLVGAAAVSWFALREKSGPTKD</sequence>
<feature type="transmembrane region" description="Helical" evidence="7">
    <location>
        <begin position="312"/>
        <end position="329"/>
    </location>
</feature>
<dbReference type="SUPFAM" id="SSF103473">
    <property type="entry name" value="MFS general substrate transporter"/>
    <property type="match status" value="1"/>
</dbReference>
<feature type="transmembrane region" description="Helical" evidence="7">
    <location>
        <begin position="145"/>
        <end position="165"/>
    </location>
</feature>
<organism evidence="9 10">
    <name type="scientific">Allokutzneria oryzae</name>
    <dbReference type="NCBI Taxonomy" id="1378989"/>
    <lineage>
        <taxon>Bacteria</taxon>
        <taxon>Bacillati</taxon>
        <taxon>Actinomycetota</taxon>
        <taxon>Actinomycetes</taxon>
        <taxon>Pseudonocardiales</taxon>
        <taxon>Pseudonocardiaceae</taxon>
        <taxon>Allokutzneria</taxon>
    </lineage>
</organism>
<feature type="transmembrane region" description="Helical" evidence="7">
    <location>
        <begin position="408"/>
        <end position="429"/>
    </location>
</feature>
<feature type="transmembrane region" description="Helical" evidence="7">
    <location>
        <begin position="171"/>
        <end position="195"/>
    </location>
</feature>
<dbReference type="CDD" id="cd17321">
    <property type="entry name" value="MFS_MMR_MDR_like"/>
    <property type="match status" value="1"/>
</dbReference>
<evidence type="ECO:0000256" key="6">
    <source>
        <dbReference type="ARBA" id="ARBA00023136"/>
    </source>
</evidence>
<evidence type="ECO:0000256" key="5">
    <source>
        <dbReference type="ARBA" id="ARBA00022989"/>
    </source>
</evidence>
<keyword evidence="3" id="KW-1003">Cell membrane</keyword>
<comment type="caution">
    <text evidence="9">The sequence shown here is derived from an EMBL/GenBank/DDBJ whole genome shotgun (WGS) entry which is preliminary data.</text>
</comment>
<evidence type="ECO:0000256" key="2">
    <source>
        <dbReference type="ARBA" id="ARBA00022448"/>
    </source>
</evidence>
<keyword evidence="5 7" id="KW-1133">Transmembrane helix</keyword>
<proteinExistence type="predicted"/>
<keyword evidence="2" id="KW-0813">Transport</keyword>
<reference evidence="9 10" key="1">
    <citation type="submission" date="2024-09" db="EMBL/GenBank/DDBJ databases">
        <authorList>
            <person name="Sun Q."/>
            <person name="Mori K."/>
        </authorList>
    </citation>
    <scope>NUCLEOTIDE SEQUENCE [LARGE SCALE GENOMIC DNA]</scope>
    <source>
        <strain evidence="9 10">TBRC 7907</strain>
    </source>
</reference>
<dbReference type="InterPro" id="IPR011701">
    <property type="entry name" value="MFS"/>
</dbReference>
<accession>A0ABV6A1A0</accession>
<dbReference type="Proteomes" id="UP001589693">
    <property type="component" value="Unassembled WGS sequence"/>
</dbReference>
<dbReference type="PANTHER" id="PTHR42718">
    <property type="entry name" value="MAJOR FACILITATOR SUPERFAMILY MULTIDRUG TRANSPORTER MFSC"/>
    <property type="match status" value="1"/>
</dbReference>
<evidence type="ECO:0000256" key="7">
    <source>
        <dbReference type="SAM" id="Phobius"/>
    </source>
</evidence>
<feature type="transmembrane region" description="Helical" evidence="7">
    <location>
        <begin position="56"/>
        <end position="75"/>
    </location>
</feature>
<feature type="transmembrane region" description="Helical" evidence="7">
    <location>
        <begin position="112"/>
        <end position="133"/>
    </location>
</feature>
<protein>
    <submittedName>
        <fullName evidence="9">MFS transporter</fullName>
    </submittedName>
</protein>
<dbReference type="InterPro" id="IPR036259">
    <property type="entry name" value="MFS_trans_sf"/>
</dbReference>
<feature type="transmembrane region" description="Helical" evidence="7">
    <location>
        <begin position="482"/>
        <end position="504"/>
    </location>
</feature>
<keyword evidence="4 7" id="KW-0812">Transmembrane</keyword>
<feature type="transmembrane region" description="Helical" evidence="7">
    <location>
        <begin position="275"/>
        <end position="300"/>
    </location>
</feature>
<dbReference type="InterPro" id="IPR020846">
    <property type="entry name" value="MFS_dom"/>
</dbReference>
<gene>
    <name evidence="9" type="ORF">ACFFQA_21160</name>
</gene>
<dbReference type="Pfam" id="PF07690">
    <property type="entry name" value="MFS_1"/>
    <property type="match status" value="1"/>
</dbReference>
<feature type="transmembrane region" description="Helical" evidence="7">
    <location>
        <begin position="232"/>
        <end position="254"/>
    </location>
</feature>
<dbReference type="PANTHER" id="PTHR42718:SF47">
    <property type="entry name" value="METHYL VIOLOGEN RESISTANCE PROTEIN SMVA"/>
    <property type="match status" value="1"/>
</dbReference>
<feature type="transmembrane region" description="Helical" evidence="7">
    <location>
        <begin position="207"/>
        <end position="226"/>
    </location>
</feature>
<feature type="domain" description="Major facilitator superfamily (MFS) profile" evidence="8">
    <location>
        <begin position="21"/>
        <end position="508"/>
    </location>
</feature>
<evidence type="ECO:0000256" key="1">
    <source>
        <dbReference type="ARBA" id="ARBA00004651"/>
    </source>
</evidence>
<evidence type="ECO:0000256" key="4">
    <source>
        <dbReference type="ARBA" id="ARBA00022692"/>
    </source>
</evidence>
<comment type="subcellular location">
    <subcellularLocation>
        <location evidence="1">Cell membrane</location>
        <topology evidence="1">Multi-pass membrane protein</topology>
    </subcellularLocation>
</comment>
<feature type="transmembrane region" description="Helical" evidence="7">
    <location>
        <begin position="87"/>
        <end position="106"/>
    </location>
</feature>
<evidence type="ECO:0000313" key="9">
    <source>
        <dbReference type="EMBL" id="MFB9906450.1"/>
    </source>
</evidence>
<dbReference type="Gene3D" id="1.20.1250.20">
    <property type="entry name" value="MFS general substrate transporter like domains"/>
    <property type="match status" value="2"/>
</dbReference>